<comment type="similarity">
    <text evidence="2">Belongs to the flagellar radial spoke RSP3 family.</text>
</comment>
<organism evidence="10">
    <name type="scientific">Mesocestoides corti</name>
    <name type="common">Flatworm</name>
    <dbReference type="NCBI Taxonomy" id="53468"/>
    <lineage>
        <taxon>Eukaryota</taxon>
        <taxon>Metazoa</taxon>
        <taxon>Spiralia</taxon>
        <taxon>Lophotrochozoa</taxon>
        <taxon>Platyhelminthes</taxon>
        <taxon>Cestoda</taxon>
        <taxon>Eucestoda</taxon>
        <taxon>Cyclophyllidea</taxon>
        <taxon>Mesocestoididae</taxon>
        <taxon>Mesocestoides</taxon>
    </lineage>
</organism>
<evidence type="ECO:0000256" key="2">
    <source>
        <dbReference type="ARBA" id="ARBA00006737"/>
    </source>
</evidence>
<evidence type="ECO:0000256" key="9">
    <source>
        <dbReference type="SAM" id="Coils"/>
    </source>
</evidence>
<dbReference type="PANTHER" id="PTHR21648">
    <property type="entry name" value="FLAGELLAR RADIAL SPOKE PROTEIN 3"/>
    <property type="match status" value="1"/>
</dbReference>
<reference evidence="10" key="1">
    <citation type="submission" date="2019-11" db="UniProtKB">
        <authorList>
            <consortium name="WormBaseParasite"/>
        </authorList>
    </citation>
    <scope>IDENTIFICATION</scope>
</reference>
<evidence type="ECO:0000256" key="7">
    <source>
        <dbReference type="ARBA" id="ARBA00023212"/>
    </source>
</evidence>
<evidence type="ECO:0000256" key="6">
    <source>
        <dbReference type="ARBA" id="ARBA00023069"/>
    </source>
</evidence>
<evidence type="ECO:0000256" key="4">
    <source>
        <dbReference type="ARBA" id="ARBA00022553"/>
    </source>
</evidence>
<evidence type="ECO:0000256" key="5">
    <source>
        <dbReference type="ARBA" id="ARBA00022846"/>
    </source>
</evidence>
<keyword evidence="5" id="KW-0282">Flagellum</keyword>
<name>A0A5K3EVS5_MESCO</name>
<accession>A0A5K3EVS5</accession>
<protein>
    <submittedName>
        <fullName evidence="10">Radial spoke head protein 3 homolog</fullName>
    </submittedName>
</protein>
<keyword evidence="6" id="KW-0969">Cilium</keyword>
<proteinExistence type="inferred from homology"/>
<evidence type="ECO:0000313" key="10">
    <source>
        <dbReference type="WBParaSite" id="MCU_003491-RA"/>
    </source>
</evidence>
<dbReference type="InterPro" id="IPR009290">
    <property type="entry name" value="Radial_spoke_3"/>
</dbReference>
<evidence type="ECO:0000256" key="1">
    <source>
        <dbReference type="ARBA" id="ARBA00004611"/>
    </source>
</evidence>
<keyword evidence="4" id="KW-0597">Phosphoprotein</keyword>
<dbReference type="WBParaSite" id="MCU_003491-RA">
    <property type="protein sequence ID" value="MCU_003491-RA"/>
    <property type="gene ID" value="MCU_003491"/>
</dbReference>
<dbReference type="Pfam" id="PF06098">
    <property type="entry name" value="Radial_spoke_3"/>
    <property type="match status" value="1"/>
</dbReference>
<feature type="coiled-coil region" evidence="9">
    <location>
        <begin position="203"/>
        <end position="230"/>
    </location>
</feature>
<dbReference type="PANTHER" id="PTHR21648:SF0">
    <property type="entry name" value="RADIAL SPOKE HEAD PROTEIN 3 HOMOLOG"/>
    <property type="match status" value="1"/>
</dbReference>
<keyword evidence="3" id="KW-0963">Cytoplasm</keyword>
<sequence>MRSCGRNIGGVYTFASLPIARTVRLPLGHDDPRPPVALLNSRQESCLETTAPPGPPDCDGTLGKWRSRRVVNTQRSASREPKSIDGSESCAGGSNLVYGRSGQPVNLKQHLEEIAEPVQLDNFWSQTDEFMVRPPTPPFVPAKTGLDVATQVELCELFDFEIEVKPVLEVLTGKTMEQALVEVAEEEELQELRKQQFVQLEIHNAHLAEIERLEERNRRYREEQTRRKAQATLAASMRRLAADKVAARNFTKAYLEPLLPNVFEQLTERGYFYDSVESEIEQNFLKPILDSLFERNRLERSARLLVDGVIHEAVSQRHTEYRELGRHLMTEALVNLCFPKLAYSVVSWIIEEMVTLAVNNLQLAANARREILQSTALEIYNEVIDEAIEDLVSSSSLS</sequence>
<evidence type="ECO:0000256" key="3">
    <source>
        <dbReference type="ARBA" id="ARBA00022490"/>
    </source>
</evidence>
<dbReference type="AlphaFoldDB" id="A0A5K3EVS5"/>
<keyword evidence="9" id="KW-0175">Coiled coil</keyword>
<keyword evidence="8" id="KW-0966">Cell projection</keyword>
<keyword evidence="7" id="KW-0206">Cytoskeleton</keyword>
<dbReference type="GO" id="GO:0005929">
    <property type="term" value="C:cilium"/>
    <property type="evidence" value="ECO:0007669"/>
    <property type="project" value="TreeGrafter"/>
</dbReference>
<comment type="subcellular location">
    <subcellularLocation>
        <location evidence="1">Cytoplasm</location>
        <location evidence="1">Cytoskeleton</location>
        <location evidence="1">Flagellum axoneme</location>
    </subcellularLocation>
</comment>
<evidence type="ECO:0000256" key="8">
    <source>
        <dbReference type="ARBA" id="ARBA00023273"/>
    </source>
</evidence>